<dbReference type="AlphaFoldDB" id="A0ABD5ZQF7"/>
<evidence type="ECO:0000259" key="2">
    <source>
        <dbReference type="Pfam" id="PF23451"/>
    </source>
</evidence>
<dbReference type="Pfam" id="PF23451">
    <property type="entry name" value="Zn_ribbon_PaaD"/>
    <property type="match status" value="1"/>
</dbReference>
<sequence length="56" mass="6312">MRGQRPDPSTETAETEAATCPYCDGENTTREHPKGPSLCRSMHYCNDCDEPFEAFQ</sequence>
<dbReference type="EMBL" id="JBHTAP010000001">
    <property type="protein sequence ID" value="MFC7235774.1"/>
    <property type="molecule type" value="Genomic_DNA"/>
</dbReference>
<name>A0ABD5ZQF7_9EURY</name>
<feature type="domain" description="PaaD zinc beta ribbon" evidence="2">
    <location>
        <begin position="6"/>
        <end position="55"/>
    </location>
</feature>
<dbReference type="InterPro" id="IPR056572">
    <property type="entry name" value="Zn_ribbon_PaaD"/>
</dbReference>
<keyword evidence="3" id="KW-0560">Oxidoreductase</keyword>
<organism evidence="3 4">
    <name type="scientific">Halosegnis marinus</name>
    <dbReference type="NCBI Taxonomy" id="3034023"/>
    <lineage>
        <taxon>Archaea</taxon>
        <taxon>Methanobacteriati</taxon>
        <taxon>Methanobacteriota</taxon>
        <taxon>Stenosarchaea group</taxon>
        <taxon>Halobacteria</taxon>
        <taxon>Halobacteriales</taxon>
        <taxon>Natronomonadaceae</taxon>
        <taxon>Halosegnis</taxon>
    </lineage>
</organism>
<proteinExistence type="predicted"/>
<feature type="compositionally biased region" description="Low complexity" evidence="1">
    <location>
        <begin position="10"/>
        <end position="19"/>
    </location>
</feature>
<accession>A0ABD5ZQF7</accession>
<dbReference type="RefSeq" id="WP_276233915.1">
    <property type="nucleotide sequence ID" value="NZ_CP119802.1"/>
</dbReference>
<gene>
    <name evidence="3" type="primary">paaE</name>
    <name evidence="3" type="ORF">ACFQJ4_10650</name>
</gene>
<comment type="caution">
    <text evidence="3">The sequence shown here is derived from an EMBL/GenBank/DDBJ whole genome shotgun (WGS) entry which is preliminary data.</text>
</comment>
<reference evidence="3 4" key="1">
    <citation type="journal article" date="2019" name="Int. J. Syst. Evol. Microbiol.">
        <title>The Global Catalogue of Microorganisms (GCM) 10K type strain sequencing project: providing services to taxonomists for standard genome sequencing and annotation.</title>
        <authorList>
            <consortium name="The Broad Institute Genomics Platform"/>
            <consortium name="The Broad Institute Genome Sequencing Center for Infectious Disease"/>
            <person name="Wu L."/>
            <person name="Ma J."/>
        </authorList>
    </citation>
    <scope>NUCLEOTIDE SEQUENCE [LARGE SCALE GENOMIC DNA]</scope>
    <source>
        <strain evidence="3 4">DT85</strain>
    </source>
</reference>
<dbReference type="EC" id="1.14.13.149" evidence="3"/>
<dbReference type="Proteomes" id="UP001596398">
    <property type="component" value="Unassembled WGS sequence"/>
</dbReference>
<keyword evidence="4" id="KW-1185">Reference proteome</keyword>
<protein>
    <submittedName>
        <fullName evidence="3">1,2-phenylacetyl-CoA epoxidase subunit PaaE</fullName>
        <ecNumber evidence="3">1.14.13.149</ecNumber>
    </submittedName>
</protein>
<evidence type="ECO:0000313" key="3">
    <source>
        <dbReference type="EMBL" id="MFC7235774.1"/>
    </source>
</evidence>
<feature type="region of interest" description="Disordered" evidence="1">
    <location>
        <begin position="1"/>
        <end position="36"/>
    </location>
</feature>
<dbReference type="GeneID" id="79267472"/>
<evidence type="ECO:0000313" key="4">
    <source>
        <dbReference type="Proteomes" id="UP001596398"/>
    </source>
</evidence>
<dbReference type="GO" id="GO:0097266">
    <property type="term" value="F:phenylacetyl-CoA 1,2-epoxidase activity"/>
    <property type="evidence" value="ECO:0007669"/>
    <property type="project" value="UniProtKB-EC"/>
</dbReference>
<dbReference type="NCBIfam" id="NF041869">
    <property type="entry name" value="paae_haloarch"/>
    <property type="match status" value="1"/>
</dbReference>
<evidence type="ECO:0000256" key="1">
    <source>
        <dbReference type="SAM" id="MobiDB-lite"/>
    </source>
</evidence>